<protein>
    <submittedName>
        <fullName evidence="1">Uncharacterized protein</fullName>
    </submittedName>
</protein>
<organism evidence="1 2">
    <name type="scientific">Scylla paramamosain</name>
    <name type="common">Mud crab</name>
    <dbReference type="NCBI Taxonomy" id="85552"/>
    <lineage>
        <taxon>Eukaryota</taxon>
        <taxon>Metazoa</taxon>
        <taxon>Ecdysozoa</taxon>
        <taxon>Arthropoda</taxon>
        <taxon>Crustacea</taxon>
        <taxon>Multicrustacea</taxon>
        <taxon>Malacostraca</taxon>
        <taxon>Eumalacostraca</taxon>
        <taxon>Eucarida</taxon>
        <taxon>Decapoda</taxon>
        <taxon>Pleocyemata</taxon>
        <taxon>Brachyura</taxon>
        <taxon>Eubrachyura</taxon>
        <taxon>Portunoidea</taxon>
        <taxon>Portunidae</taxon>
        <taxon>Portuninae</taxon>
        <taxon>Scylla</taxon>
    </lineage>
</organism>
<evidence type="ECO:0000313" key="2">
    <source>
        <dbReference type="Proteomes" id="UP001487740"/>
    </source>
</evidence>
<gene>
    <name evidence="1" type="ORF">O3P69_020400</name>
</gene>
<comment type="caution">
    <text evidence="1">The sequence shown here is derived from an EMBL/GenBank/DDBJ whole genome shotgun (WGS) entry which is preliminary data.</text>
</comment>
<accession>A0AAW0TM85</accession>
<dbReference type="AlphaFoldDB" id="A0AAW0TM85"/>
<evidence type="ECO:0000313" key="1">
    <source>
        <dbReference type="EMBL" id="KAK8388376.1"/>
    </source>
</evidence>
<keyword evidence="2" id="KW-1185">Reference proteome</keyword>
<dbReference type="EMBL" id="JARAKH010000028">
    <property type="protein sequence ID" value="KAK8388376.1"/>
    <property type="molecule type" value="Genomic_DNA"/>
</dbReference>
<name>A0AAW0TM85_SCYPA</name>
<reference evidence="1 2" key="1">
    <citation type="submission" date="2023-03" db="EMBL/GenBank/DDBJ databases">
        <title>High-quality genome of Scylla paramamosain provides insights in environmental adaptation.</title>
        <authorList>
            <person name="Zhang L."/>
        </authorList>
    </citation>
    <scope>NUCLEOTIDE SEQUENCE [LARGE SCALE GENOMIC DNA]</scope>
    <source>
        <strain evidence="1">LZ_2023a</strain>
        <tissue evidence="1">Muscle</tissue>
    </source>
</reference>
<proteinExistence type="predicted"/>
<sequence length="215" mass="24450">MSKWKGSYESGRTYHAEWEKEFPWVTKAKDGTQQAYCKLCHKVTEFERLNALFQSTNGKPSTLFHELDIHFTCRVYDEKDMPLPLEKIDFGAKFLSECQLLLGRKKENGMRVLHQKGLWKSTRGDGVNFRGSSPALCNKTEAVQKASPTKSFVSSVSSRPVTYPSDISFLEESEEEEDALPPNRFYNMILSEQKAQSAKTGLKTCPLKCCGTSWL</sequence>
<dbReference type="Proteomes" id="UP001487740">
    <property type="component" value="Unassembled WGS sequence"/>
</dbReference>